<keyword evidence="3" id="KW-1185">Reference proteome</keyword>
<dbReference type="Proteomes" id="UP001157355">
    <property type="component" value="Unassembled WGS sequence"/>
</dbReference>
<accession>A0AA37TSX1</accession>
<evidence type="ECO:0000313" key="2">
    <source>
        <dbReference type="EMBL" id="GLS86932.1"/>
    </source>
</evidence>
<sequence length="71" mass="7970">MAYVNSTRTVSATASDRFSGIFASISAMLARRRVYDRTIRELRQLTDRELSDLGIARSLITEIAREAAYGK</sequence>
<comment type="caution">
    <text evidence="2">The sequence shown here is derived from an EMBL/GenBank/DDBJ whole genome shotgun (WGS) entry which is preliminary data.</text>
</comment>
<dbReference type="EMBL" id="BSPP01000007">
    <property type="protein sequence ID" value="GLS86932.1"/>
    <property type="molecule type" value="Genomic_DNA"/>
</dbReference>
<dbReference type="AlphaFoldDB" id="A0AA37TSX1"/>
<dbReference type="InterPro" id="IPR009506">
    <property type="entry name" value="YjiS-like"/>
</dbReference>
<evidence type="ECO:0000313" key="3">
    <source>
        <dbReference type="Proteomes" id="UP001157355"/>
    </source>
</evidence>
<proteinExistence type="predicted"/>
<dbReference type="RefSeq" id="WP_284325119.1">
    <property type="nucleotide sequence ID" value="NZ_BSPP01000007.1"/>
</dbReference>
<gene>
    <name evidence="2" type="ORF">GCM10010873_19060</name>
</gene>
<reference evidence="2 3" key="1">
    <citation type="journal article" date="2014" name="Int. J. Syst. Evol. Microbiol.">
        <title>Complete genome sequence of Corynebacterium casei LMG S-19264T (=DSM 44701T), isolated from a smear-ripened cheese.</title>
        <authorList>
            <consortium name="US DOE Joint Genome Institute (JGI-PGF)"/>
            <person name="Walter F."/>
            <person name="Albersmeier A."/>
            <person name="Kalinowski J."/>
            <person name="Ruckert C."/>
        </authorList>
    </citation>
    <scope>NUCLEOTIDE SEQUENCE [LARGE SCALE GENOMIC DNA]</scope>
    <source>
        <strain evidence="2 3">NBRC 111766</strain>
    </source>
</reference>
<name>A0AA37TSX1_9RHOB</name>
<protein>
    <recommendedName>
        <fullName evidence="1">YjiS-like domain-containing protein</fullName>
    </recommendedName>
</protein>
<evidence type="ECO:0000259" key="1">
    <source>
        <dbReference type="Pfam" id="PF06568"/>
    </source>
</evidence>
<organism evidence="2 3">
    <name type="scientific">Cypionkella aquatica</name>
    <dbReference type="NCBI Taxonomy" id="1756042"/>
    <lineage>
        <taxon>Bacteria</taxon>
        <taxon>Pseudomonadati</taxon>
        <taxon>Pseudomonadota</taxon>
        <taxon>Alphaproteobacteria</taxon>
        <taxon>Rhodobacterales</taxon>
        <taxon>Paracoccaceae</taxon>
        <taxon>Cypionkella</taxon>
    </lineage>
</organism>
<dbReference type="Pfam" id="PF06568">
    <property type="entry name" value="YjiS-like"/>
    <property type="match status" value="1"/>
</dbReference>
<feature type="domain" description="YjiS-like" evidence="1">
    <location>
        <begin position="27"/>
        <end position="58"/>
    </location>
</feature>